<name>A0A916NVD3_9MICO</name>
<dbReference type="GO" id="GO:0005829">
    <property type="term" value="C:cytosol"/>
    <property type="evidence" value="ECO:0007669"/>
    <property type="project" value="TreeGrafter"/>
</dbReference>
<dbReference type="RefSeq" id="WP_218114481.1">
    <property type="nucleotide sequence ID" value="NZ_CAJVAP010000007.1"/>
</dbReference>
<evidence type="ECO:0000313" key="3">
    <source>
        <dbReference type="EMBL" id="CAG7605735.1"/>
    </source>
</evidence>
<dbReference type="GO" id="GO:0003677">
    <property type="term" value="F:DNA binding"/>
    <property type="evidence" value="ECO:0007669"/>
    <property type="project" value="UniProtKB-KW"/>
</dbReference>
<reference evidence="3" key="1">
    <citation type="submission" date="2021-06" db="EMBL/GenBank/DDBJ databases">
        <authorList>
            <person name="Criscuolo A."/>
        </authorList>
    </citation>
    <scope>NUCLEOTIDE SEQUENCE</scope>
    <source>
        <strain evidence="3">CIP111803</strain>
    </source>
</reference>
<accession>A0A916NVD3</accession>
<dbReference type="CDD" id="cd02209">
    <property type="entry name" value="cupin_XRE_C"/>
    <property type="match status" value="1"/>
</dbReference>
<protein>
    <submittedName>
        <fullName evidence="3">HTH-type transcriptional regulator PuuR</fullName>
    </submittedName>
</protein>
<dbReference type="InterPro" id="IPR001387">
    <property type="entry name" value="Cro/C1-type_HTH"/>
</dbReference>
<dbReference type="EMBL" id="CAJVAP010000007">
    <property type="protein sequence ID" value="CAG7605735.1"/>
    <property type="molecule type" value="Genomic_DNA"/>
</dbReference>
<dbReference type="Pfam" id="PF07883">
    <property type="entry name" value="Cupin_2"/>
    <property type="match status" value="1"/>
</dbReference>
<proteinExistence type="predicted"/>
<feature type="domain" description="HTH cro/C1-type" evidence="2">
    <location>
        <begin position="19"/>
        <end position="73"/>
    </location>
</feature>
<gene>
    <name evidence="3" type="primary">puuR</name>
    <name evidence="3" type="ORF">LEUCIP111803_00862</name>
</gene>
<evidence type="ECO:0000259" key="2">
    <source>
        <dbReference type="PROSITE" id="PS50943"/>
    </source>
</evidence>
<dbReference type="SMART" id="SM00530">
    <property type="entry name" value="HTH_XRE"/>
    <property type="match status" value="1"/>
</dbReference>
<dbReference type="PROSITE" id="PS50943">
    <property type="entry name" value="HTH_CROC1"/>
    <property type="match status" value="1"/>
</dbReference>
<dbReference type="PANTHER" id="PTHR46797">
    <property type="entry name" value="HTH-TYPE TRANSCRIPTIONAL REGULATOR"/>
    <property type="match status" value="1"/>
</dbReference>
<dbReference type="InterPro" id="IPR013096">
    <property type="entry name" value="Cupin_2"/>
</dbReference>
<evidence type="ECO:0000256" key="1">
    <source>
        <dbReference type="ARBA" id="ARBA00023125"/>
    </source>
</evidence>
<evidence type="ECO:0000313" key="4">
    <source>
        <dbReference type="Proteomes" id="UP000693892"/>
    </source>
</evidence>
<dbReference type="CDD" id="cd00093">
    <property type="entry name" value="HTH_XRE"/>
    <property type="match status" value="1"/>
</dbReference>
<keyword evidence="1" id="KW-0238">DNA-binding</keyword>
<organism evidence="3 4">
    <name type="scientific">Leucobacter soli</name>
    <dbReference type="NCBI Taxonomy" id="2812850"/>
    <lineage>
        <taxon>Bacteria</taxon>
        <taxon>Bacillati</taxon>
        <taxon>Actinomycetota</taxon>
        <taxon>Actinomycetes</taxon>
        <taxon>Micrococcales</taxon>
        <taxon>Microbacteriaceae</taxon>
        <taxon>Leucobacter</taxon>
    </lineage>
</organism>
<sequence length="193" mass="20626">MRPVHPTADPNRIPIGAKLRASRQAQGLTLEQLATASGLTRGFISRVERDETVPSVPTLVQLCQALSLPIGALFEEPDIQLIRHAEAPVINMGGIGADERLVTPRSESRFQLLRSSLEPGASGGDALYTVNSAVESVHVVSGVLEVTLHDRRVSLEPDDTLTFPGQTPHTWRAGDTGAEVVWVLVPAAWSGSA</sequence>
<dbReference type="InterPro" id="IPR050807">
    <property type="entry name" value="TransReg_Diox_bact_type"/>
</dbReference>
<dbReference type="AlphaFoldDB" id="A0A916NVD3"/>
<comment type="caution">
    <text evidence="3">The sequence shown here is derived from an EMBL/GenBank/DDBJ whole genome shotgun (WGS) entry which is preliminary data.</text>
</comment>
<dbReference type="PANTHER" id="PTHR46797:SF1">
    <property type="entry name" value="METHYLPHOSPHONATE SYNTHASE"/>
    <property type="match status" value="1"/>
</dbReference>
<dbReference type="Proteomes" id="UP000693892">
    <property type="component" value="Unassembled WGS sequence"/>
</dbReference>
<keyword evidence="4" id="KW-1185">Reference proteome</keyword>
<dbReference type="Pfam" id="PF01381">
    <property type="entry name" value="HTH_3"/>
    <property type="match status" value="1"/>
</dbReference>
<dbReference type="GO" id="GO:0003700">
    <property type="term" value="F:DNA-binding transcription factor activity"/>
    <property type="evidence" value="ECO:0007669"/>
    <property type="project" value="TreeGrafter"/>
</dbReference>